<gene>
    <name evidence="1" type="ORF">C7S18_08310</name>
</gene>
<reference evidence="1 2" key="2">
    <citation type="submission" date="2018-03" db="EMBL/GenBank/DDBJ databases">
        <authorList>
            <person name="Keele B.F."/>
        </authorList>
    </citation>
    <scope>NUCLEOTIDE SEQUENCE [LARGE SCALE GENOMIC DNA]</scope>
    <source>
        <strain evidence="1 2">D13</strain>
    </source>
</reference>
<dbReference type="KEGG" id="xba:C7S18_08310"/>
<sequence length="164" mass="18510">MQVLEALERLDLDEGHEIETMRSQQLRHVSHRHHQIGGVRAHSVSVDKRECRGLRLDFSSRRLLVYGAHRQTLQMAFERNGGAPSARGIAADDVSLPRQRYAATLRFEARGCSDRAREARVRQRDVNSFAHGLFSPERQRSAAAIGIVNRVRRQGGCNAEFAAK</sequence>
<protein>
    <submittedName>
        <fullName evidence="1">Uncharacterized protein</fullName>
    </submittedName>
</protein>
<evidence type="ECO:0000313" key="1">
    <source>
        <dbReference type="EMBL" id="AVP97197.1"/>
    </source>
</evidence>
<keyword evidence="2" id="KW-1185">Reference proteome</keyword>
<dbReference type="EMBL" id="CP027860">
    <property type="protein sequence ID" value="AVP97197.1"/>
    <property type="molecule type" value="Genomic_DNA"/>
</dbReference>
<proteinExistence type="predicted"/>
<reference evidence="1 2" key="1">
    <citation type="submission" date="2018-03" db="EMBL/GenBank/DDBJ databases">
        <title>Ahniella affigens gen. nov., sp. nov., a gammaproteobacterium isolated from sandy soil near a stream.</title>
        <authorList>
            <person name="Ko Y."/>
            <person name="Kim J.-H."/>
        </authorList>
    </citation>
    <scope>NUCLEOTIDE SEQUENCE [LARGE SCALE GENOMIC DNA]</scope>
    <source>
        <strain evidence="1 2">D13</strain>
    </source>
</reference>
<dbReference type="AlphaFoldDB" id="A0A2P1PQR8"/>
<evidence type="ECO:0000313" key="2">
    <source>
        <dbReference type="Proteomes" id="UP000241074"/>
    </source>
</evidence>
<organism evidence="1 2">
    <name type="scientific">Ahniella affigens</name>
    <dbReference type="NCBI Taxonomy" id="2021234"/>
    <lineage>
        <taxon>Bacteria</taxon>
        <taxon>Pseudomonadati</taxon>
        <taxon>Pseudomonadota</taxon>
        <taxon>Gammaproteobacteria</taxon>
        <taxon>Lysobacterales</taxon>
        <taxon>Rhodanobacteraceae</taxon>
        <taxon>Ahniella</taxon>
    </lineage>
</organism>
<dbReference type="Proteomes" id="UP000241074">
    <property type="component" value="Chromosome"/>
</dbReference>
<accession>A0A2P1PQR8</accession>
<name>A0A2P1PQR8_9GAMM</name>